<dbReference type="PANTHER" id="PTHR35011">
    <property type="entry name" value="2,3-DIKETO-L-GULONATE TRAP TRANSPORTER SMALL PERMEASE PROTEIN YIAM"/>
    <property type="match status" value="1"/>
</dbReference>
<organism evidence="11 12">
    <name type="scientific">Salipaludibacillus keqinensis</name>
    <dbReference type="NCBI Taxonomy" id="2045207"/>
    <lineage>
        <taxon>Bacteria</taxon>
        <taxon>Bacillati</taxon>
        <taxon>Bacillota</taxon>
        <taxon>Bacilli</taxon>
        <taxon>Bacillales</taxon>
        <taxon>Bacillaceae</taxon>
    </lineage>
</organism>
<gene>
    <name evidence="11" type="ORF">CR194_09125</name>
</gene>
<dbReference type="EMBL" id="PDOD01000002">
    <property type="protein sequence ID" value="PYZ93344.1"/>
    <property type="molecule type" value="Genomic_DNA"/>
</dbReference>
<dbReference type="RefSeq" id="WP_110609375.1">
    <property type="nucleotide sequence ID" value="NZ_PDOD01000002.1"/>
</dbReference>
<reference evidence="11 12" key="1">
    <citation type="submission" date="2017-10" db="EMBL/GenBank/DDBJ databases">
        <title>Bacillus sp. nov., a halophilic bacterium isolated from a Keqin Lake.</title>
        <authorList>
            <person name="Wang H."/>
        </authorList>
    </citation>
    <scope>NUCLEOTIDE SEQUENCE [LARGE SCALE GENOMIC DNA]</scope>
    <source>
        <strain evidence="11 12">KQ-12</strain>
    </source>
</reference>
<evidence type="ECO:0000313" key="11">
    <source>
        <dbReference type="EMBL" id="PYZ93344.1"/>
    </source>
</evidence>
<feature type="domain" description="Tripartite ATP-independent periplasmic transporters DctQ component" evidence="10">
    <location>
        <begin position="33"/>
        <end position="164"/>
    </location>
</feature>
<dbReference type="OrthoDB" id="2085311at2"/>
<protein>
    <recommendedName>
        <fullName evidence="10">Tripartite ATP-independent periplasmic transporters DctQ component domain-containing protein</fullName>
    </recommendedName>
</protein>
<evidence type="ECO:0000256" key="3">
    <source>
        <dbReference type="ARBA" id="ARBA00022475"/>
    </source>
</evidence>
<evidence type="ECO:0000313" key="12">
    <source>
        <dbReference type="Proteomes" id="UP000248214"/>
    </source>
</evidence>
<evidence type="ECO:0000256" key="2">
    <source>
        <dbReference type="ARBA" id="ARBA00022448"/>
    </source>
</evidence>
<comment type="similarity">
    <text evidence="8">Belongs to the TRAP transporter small permease family.</text>
</comment>
<evidence type="ECO:0000256" key="6">
    <source>
        <dbReference type="ARBA" id="ARBA00022989"/>
    </source>
</evidence>
<dbReference type="InterPro" id="IPR055348">
    <property type="entry name" value="DctQ"/>
</dbReference>
<dbReference type="PANTHER" id="PTHR35011:SF2">
    <property type="entry name" value="2,3-DIKETO-L-GULONATE TRAP TRANSPORTER SMALL PERMEASE PROTEIN YIAM"/>
    <property type="match status" value="1"/>
</dbReference>
<evidence type="ECO:0000256" key="8">
    <source>
        <dbReference type="ARBA" id="ARBA00038436"/>
    </source>
</evidence>
<feature type="transmembrane region" description="Helical" evidence="9">
    <location>
        <begin position="57"/>
        <end position="74"/>
    </location>
</feature>
<dbReference type="GO" id="GO:0015740">
    <property type="term" value="P:C4-dicarboxylate transport"/>
    <property type="evidence" value="ECO:0007669"/>
    <property type="project" value="TreeGrafter"/>
</dbReference>
<feature type="transmembrane region" description="Helical" evidence="9">
    <location>
        <begin position="139"/>
        <end position="161"/>
    </location>
</feature>
<dbReference type="InterPro" id="IPR007387">
    <property type="entry name" value="TRAP_DctQ"/>
</dbReference>
<evidence type="ECO:0000256" key="9">
    <source>
        <dbReference type="SAM" id="Phobius"/>
    </source>
</evidence>
<keyword evidence="5 9" id="KW-0812">Transmembrane</keyword>
<proteinExistence type="inferred from homology"/>
<feature type="transmembrane region" description="Helical" evidence="9">
    <location>
        <begin position="94"/>
        <end position="115"/>
    </location>
</feature>
<name>A0A323THE6_9BACI</name>
<evidence type="ECO:0000256" key="5">
    <source>
        <dbReference type="ARBA" id="ARBA00022692"/>
    </source>
</evidence>
<keyword evidence="12" id="KW-1185">Reference proteome</keyword>
<keyword evidence="7 9" id="KW-0472">Membrane</keyword>
<accession>A0A323THE6</accession>
<keyword evidence="6 9" id="KW-1133">Transmembrane helix</keyword>
<evidence type="ECO:0000256" key="1">
    <source>
        <dbReference type="ARBA" id="ARBA00004429"/>
    </source>
</evidence>
<dbReference type="AlphaFoldDB" id="A0A323THE6"/>
<dbReference type="GO" id="GO:0022857">
    <property type="term" value="F:transmembrane transporter activity"/>
    <property type="evidence" value="ECO:0007669"/>
    <property type="project" value="TreeGrafter"/>
</dbReference>
<dbReference type="Proteomes" id="UP000248214">
    <property type="component" value="Unassembled WGS sequence"/>
</dbReference>
<evidence type="ECO:0000256" key="4">
    <source>
        <dbReference type="ARBA" id="ARBA00022519"/>
    </source>
</evidence>
<keyword evidence="4" id="KW-0997">Cell inner membrane</keyword>
<comment type="subcellular location">
    <subcellularLocation>
        <location evidence="1">Cell inner membrane</location>
        <topology evidence="1">Multi-pass membrane protein</topology>
    </subcellularLocation>
</comment>
<keyword evidence="2" id="KW-0813">Transport</keyword>
<keyword evidence="3" id="KW-1003">Cell membrane</keyword>
<evidence type="ECO:0000256" key="7">
    <source>
        <dbReference type="ARBA" id="ARBA00023136"/>
    </source>
</evidence>
<dbReference type="Pfam" id="PF04290">
    <property type="entry name" value="DctQ"/>
    <property type="match status" value="1"/>
</dbReference>
<sequence length="185" mass="21172">MDIFKKVTKVVNRYVTMLENILLTISGVFLISMLLTVCIGVGSRAIFNNSILWTNELASYLMLGTVFLAAPWVLRKNAHIIVDIFTYKLKGKSLRFNTILVSIIAGVACAIYFWFSFNITLNHYNNGTVNMGSFPWPRFALYIPMVIGFFFLIVRFLVMIITNLFGIQEKIEEEDPLEQVNNLLQ</sequence>
<dbReference type="GO" id="GO:0005886">
    <property type="term" value="C:plasma membrane"/>
    <property type="evidence" value="ECO:0007669"/>
    <property type="project" value="UniProtKB-SubCell"/>
</dbReference>
<feature type="transmembrane region" description="Helical" evidence="9">
    <location>
        <begin position="21"/>
        <end position="45"/>
    </location>
</feature>
<comment type="caution">
    <text evidence="11">The sequence shown here is derived from an EMBL/GenBank/DDBJ whole genome shotgun (WGS) entry which is preliminary data.</text>
</comment>
<evidence type="ECO:0000259" key="10">
    <source>
        <dbReference type="Pfam" id="PF04290"/>
    </source>
</evidence>